<evidence type="ECO:0000313" key="1">
    <source>
        <dbReference type="EMBL" id="EJK74776.1"/>
    </source>
</evidence>
<gene>
    <name evidence="1" type="ORF">THAOC_03529</name>
</gene>
<comment type="caution">
    <text evidence="1">The sequence shown here is derived from an EMBL/GenBank/DDBJ whole genome shotgun (WGS) entry which is preliminary data.</text>
</comment>
<organism evidence="1 2">
    <name type="scientific">Thalassiosira oceanica</name>
    <name type="common">Marine diatom</name>
    <dbReference type="NCBI Taxonomy" id="159749"/>
    <lineage>
        <taxon>Eukaryota</taxon>
        <taxon>Sar</taxon>
        <taxon>Stramenopiles</taxon>
        <taxon>Ochrophyta</taxon>
        <taxon>Bacillariophyta</taxon>
        <taxon>Coscinodiscophyceae</taxon>
        <taxon>Thalassiosirophycidae</taxon>
        <taxon>Thalassiosirales</taxon>
        <taxon>Thalassiosiraceae</taxon>
        <taxon>Thalassiosira</taxon>
    </lineage>
</organism>
<reference evidence="1 2" key="1">
    <citation type="journal article" date="2012" name="Genome Biol.">
        <title>Genome and low-iron response of an oceanic diatom adapted to chronic iron limitation.</title>
        <authorList>
            <person name="Lommer M."/>
            <person name="Specht M."/>
            <person name="Roy A.S."/>
            <person name="Kraemer L."/>
            <person name="Andreson R."/>
            <person name="Gutowska M.A."/>
            <person name="Wolf J."/>
            <person name="Bergner S.V."/>
            <person name="Schilhabel M.B."/>
            <person name="Klostermeier U.C."/>
            <person name="Beiko R.G."/>
            <person name="Rosenstiel P."/>
            <person name="Hippler M."/>
            <person name="Laroche J."/>
        </authorList>
    </citation>
    <scope>NUCLEOTIDE SEQUENCE [LARGE SCALE GENOMIC DNA]</scope>
    <source>
        <strain evidence="1 2">CCMP1005</strain>
    </source>
</reference>
<evidence type="ECO:0000313" key="2">
    <source>
        <dbReference type="Proteomes" id="UP000266841"/>
    </source>
</evidence>
<dbReference type="AlphaFoldDB" id="K0TKU8"/>
<accession>K0TKU8</accession>
<name>K0TKU8_THAOC</name>
<sequence length="248" mass="27748">MTSFVDTSTTTFTLVLSEKETRWGDGSTEFDREKRWCRRGCCETCSLDEDEARAEADDGMDRGRLRSPGKSMMRSSIAIVVFADDVDLFASAGETSKAGGRLVCERETLVGPSQSVGPPVPSIPRLFMHTRIIVRVVVFALPVAEELGFPEFSHDSIKVSLPDMSSALANYEEHGPERTLKGTHTGSKKRHHHRFATLPAMRHSTIRTSGSFRSCRYRQALALKRHDVRTRCRMRRLGITNYLALGPD</sequence>
<proteinExistence type="predicted"/>
<protein>
    <submittedName>
        <fullName evidence="1">Uncharacterized protein</fullName>
    </submittedName>
</protein>
<dbReference type="Proteomes" id="UP000266841">
    <property type="component" value="Unassembled WGS sequence"/>
</dbReference>
<dbReference type="EMBL" id="AGNL01003385">
    <property type="protein sequence ID" value="EJK74776.1"/>
    <property type="molecule type" value="Genomic_DNA"/>
</dbReference>
<keyword evidence="2" id="KW-1185">Reference proteome</keyword>